<keyword evidence="3" id="KW-0325">Glycoprotein</keyword>
<keyword evidence="2" id="KW-1015">Disulfide bond</keyword>
<dbReference type="PANTHER" id="PTHR47976">
    <property type="entry name" value="G-TYPE LECTIN S-RECEPTOR-LIKE SERINE/THREONINE-PROTEIN KINASE SD2-5"/>
    <property type="match status" value="1"/>
</dbReference>
<gene>
    <name evidence="5" type="ORF">CCACVL1_01994</name>
</gene>
<evidence type="ECO:0000256" key="3">
    <source>
        <dbReference type="ARBA" id="ARBA00023180"/>
    </source>
</evidence>
<dbReference type="Pfam" id="PF01453">
    <property type="entry name" value="B_lectin"/>
    <property type="match status" value="1"/>
</dbReference>
<dbReference type="OrthoDB" id="1002452at2759"/>
<evidence type="ECO:0000256" key="1">
    <source>
        <dbReference type="ARBA" id="ARBA00022729"/>
    </source>
</evidence>
<evidence type="ECO:0000259" key="4">
    <source>
        <dbReference type="PROSITE" id="PS50927"/>
    </source>
</evidence>
<dbReference type="CDD" id="cd00028">
    <property type="entry name" value="B_lectin"/>
    <property type="match status" value="1"/>
</dbReference>
<protein>
    <recommendedName>
        <fullName evidence="4">Bulb-type lectin domain-containing protein</fullName>
    </recommendedName>
</protein>
<evidence type="ECO:0000313" key="5">
    <source>
        <dbReference type="EMBL" id="OMP05228.1"/>
    </source>
</evidence>
<dbReference type="EMBL" id="AWWV01005457">
    <property type="protein sequence ID" value="OMP05228.1"/>
    <property type="molecule type" value="Genomic_DNA"/>
</dbReference>
<dbReference type="OMA" id="VGICILM"/>
<reference evidence="5 6" key="1">
    <citation type="submission" date="2013-09" db="EMBL/GenBank/DDBJ databases">
        <title>Corchorus capsularis genome sequencing.</title>
        <authorList>
            <person name="Alam M."/>
            <person name="Haque M.S."/>
            <person name="Islam M.S."/>
            <person name="Emdad E.M."/>
            <person name="Islam M.M."/>
            <person name="Ahmed B."/>
            <person name="Halim A."/>
            <person name="Hossen Q.M.M."/>
            <person name="Hossain M.Z."/>
            <person name="Ahmed R."/>
            <person name="Khan M.M."/>
            <person name="Islam R."/>
            <person name="Rashid M.M."/>
            <person name="Khan S.A."/>
            <person name="Rahman M.S."/>
            <person name="Alam M."/>
        </authorList>
    </citation>
    <scope>NUCLEOTIDE SEQUENCE [LARGE SCALE GENOMIC DNA]</scope>
    <source>
        <strain evidence="6">cv. CVL-1</strain>
        <tissue evidence="5">Whole seedling</tissue>
    </source>
</reference>
<proteinExistence type="predicted"/>
<evidence type="ECO:0000313" key="6">
    <source>
        <dbReference type="Proteomes" id="UP000188268"/>
    </source>
</evidence>
<organism evidence="5 6">
    <name type="scientific">Corchorus capsularis</name>
    <name type="common">Jute</name>
    <dbReference type="NCBI Taxonomy" id="210143"/>
    <lineage>
        <taxon>Eukaryota</taxon>
        <taxon>Viridiplantae</taxon>
        <taxon>Streptophyta</taxon>
        <taxon>Embryophyta</taxon>
        <taxon>Tracheophyta</taxon>
        <taxon>Spermatophyta</taxon>
        <taxon>Magnoliopsida</taxon>
        <taxon>eudicotyledons</taxon>
        <taxon>Gunneridae</taxon>
        <taxon>Pentapetalae</taxon>
        <taxon>rosids</taxon>
        <taxon>malvids</taxon>
        <taxon>Malvales</taxon>
        <taxon>Malvaceae</taxon>
        <taxon>Grewioideae</taxon>
        <taxon>Apeibeae</taxon>
        <taxon>Corchorus</taxon>
    </lineage>
</organism>
<keyword evidence="1" id="KW-0732">Signal</keyword>
<dbReference type="PANTHER" id="PTHR47976:SF30">
    <property type="entry name" value="RECEPTOR-LIKE SERINE_THREONINE-PROTEIN KINASE"/>
    <property type="match status" value="1"/>
</dbReference>
<dbReference type="SUPFAM" id="SSF51110">
    <property type="entry name" value="alpha-D-mannose-specific plant lectins"/>
    <property type="match status" value="1"/>
</dbReference>
<dbReference type="AlphaFoldDB" id="A0A1R3KDY7"/>
<dbReference type="PROSITE" id="PS50927">
    <property type="entry name" value="BULB_LECTIN"/>
    <property type="match status" value="1"/>
</dbReference>
<dbReference type="FunFam" id="2.90.10.30:FF:000003">
    <property type="entry name" value="Os04g0303100 protein"/>
    <property type="match status" value="1"/>
</dbReference>
<comment type="caution">
    <text evidence="5">The sequence shown here is derived from an EMBL/GenBank/DDBJ whole genome shotgun (WGS) entry which is preliminary data.</text>
</comment>
<dbReference type="SMART" id="SM00108">
    <property type="entry name" value="B_lectin"/>
    <property type="match status" value="1"/>
</dbReference>
<dbReference type="InterPro" id="IPR051343">
    <property type="entry name" value="G-type_lectin_kinases/EP1-like"/>
</dbReference>
<dbReference type="Proteomes" id="UP000188268">
    <property type="component" value="Unassembled WGS sequence"/>
</dbReference>
<dbReference type="STRING" id="210143.A0A1R3KDY7"/>
<dbReference type="Gramene" id="OMP05228">
    <property type="protein sequence ID" value="OMP05228"/>
    <property type="gene ID" value="CCACVL1_01994"/>
</dbReference>
<sequence length="295" mass="32956">MHFSFQSHLFRHSISFRSTIGEYDILTLITIQSSVLNLIIAQGLDYPWVVYPPLSWRNVVSNSFGSLEAAGVKPILVNGNFVCGFHCTSTAETCFFAISFFNTSFAAANADYSSPSPQIVWSANRNNPVQLEAELEFTQQGDLVLQDAHGALVWSTDTRAARLNLTNQGNLLLFDKTNKVLWQSFDHPTDSLLPGQRLVYGLKLRSSLSESNSSQGLYSYTIDENGHLVAYMEPDPSQVYYKSSIAVSRTKTGQFYAEFEEIALRMFEYRDTGVPNLTLIKLGSDGLSIVKFKLD</sequence>
<feature type="domain" description="Bulb-type lectin" evidence="4">
    <location>
        <begin position="61"/>
        <end position="186"/>
    </location>
</feature>
<dbReference type="Gene3D" id="2.90.10.30">
    <property type="match status" value="1"/>
</dbReference>
<accession>A0A1R3KDY7</accession>
<name>A0A1R3KDY7_COCAP</name>
<keyword evidence="6" id="KW-1185">Reference proteome</keyword>
<evidence type="ECO:0000256" key="2">
    <source>
        <dbReference type="ARBA" id="ARBA00023157"/>
    </source>
</evidence>
<dbReference type="InterPro" id="IPR001480">
    <property type="entry name" value="Bulb-type_lectin_dom"/>
</dbReference>
<dbReference type="InterPro" id="IPR036426">
    <property type="entry name" value="Bulb-type_lectin_dom_sf"/>
</dbReference>